<gene>
    <name evidence="1" type="primary">rutC</name>
    <name evidence="1" type="ORF">VVAX_05695</name>
</gene>
<dbReference type="CDD" id="cd00448">
    <property type="entry name" value="YjgF_YER057c_UK114_family"/>
    <property type="match status" value="1"/>
</dbReference>
<dbReference type="SUPFAM" id="SSF55298">
    <property type="entry name" value="YjgF-like"/>
    <property type="match status" value="1"/>
</dbReference>
<keyword evidence="1" id="KW-0560">Oxidoreductase</keyword>
<evidence type="ECO:0000313" key="1">
    <source>
        <dbReference type="EMBL" id="CAA2109424.1"/>
    </source>
</evidence>
<accession>A0A679J6Z8</accession>
<dbReference type="PANTHER" id="PTHR11803">
    <property type="entry name" value="2-IMINOBUTANOATE/2-IMINOPROPANOATE DEAMINASE RIDA"/>
    <property type="match status" value="1"/>
</dbReference>
<proteinExistence type="predicted"/>
<reference evidence="1" key="1">
    <citation type="submission" date="2019-12" db="EMBL/GenBank/DDBJ databases">
        <authorList>
            <person name="Cremers G."/>
        </authorList>
    </citation>
    <scope>NUCLEOTIDE SEQUENCE</scope>
    <source>
        <strain evidence="1">Vvax</strain>
    </source>
</reference>
<organism evidence="1">
    <name type="scientific">Variovorax paradoxus</name>
    <dbReference type="NCBI Taxonomy" id="34073"/>
    <lineage>
        <taxon>Bacteria</taxon>
        <taxon>Pseudomonadati</taxon>
        <taxon>Pseudomonadota</taxon>
        <taxon>Betaproteobacteria</taxon>
        <taxon>Burkholderiales</taxon>
        <taxon>Comamonadaceae</taxon>
        <taxon>Variovorax</taxon>
    </lineage>
</organism>
<dbReference type="GO" id="GO:0016491">
    <property type="term" value="F:oxidoreductase activity"/>
    <property type="evidence" value="ECO:0007669"/>
    <property type="project" value="UniProtKB-KW"/>
</dbReference>
<dbReference type="AlphaFoldDB" id="A0A679J6Z8"/>
<dbReference type="Gene3D" id="3.30.1330.40">
    <property type="entry name" value="RutC-like"/>
    <property type="match status" value="1"/>
</dbReference>
<name>A0A679J6Z8_VARPD</name>
<dbReference type="GO" id="GO:0019239">
    <property type="term" value="F:deaminase activity"/>
    <property type="evidence" value="ECO:0007669"/>
    <property type="project" value="TreeGrafter"/>
</dbReference>
<sequence length="131" mass="14126">MPHACLPAAPIAPFFSSARRDGDWVFVSGQMAFDEHSRIAGDTVGDQTRRCLARIEHILCAEGLGLADVLKTTVWLGRVTDFIEFNASYAEVFATTKAPAPARSTVRADLMVPGALVEIEAIARNRPLAGD</sequence>
<protein>
    <submittedName>
        <fullName evidence="1">Aminoacrylate peracid reductase RutC</fullName>
        <ecNumber evidence="1">1.-.-.-</ecNumber>
    </submittedName>
</protein>
<dbReference type="InterPro" id="IPR006175">
    <property type="entry name" value="YjgF/YER057c/UK114"/>
</dbReference>
<dbReference type="EC" id="1.-.-.-" evidence="1"/>
<dbReference type="GO" id="GO:0005829">
    <property type="term" value="C:cytosol"/>
    <property type="evidence" value="ECO:0007669"/>
    <property type="project" value="TreeGrafter"/>
</dbReference>
<dbReference type="InterPro" id="IPR035959">
    <property type="entry name" value="RutC-like_sf"/>
</dbReference>
<dbReference type="Pfam" id="PF01042">
    <property type="entry name" value="Ribonuc_L-PSP"/>
    <property type="match status" value="1"/>
</dbReference>
<dbReference type="PANTHER" id="PTHR11803:SF39">
    <property type="entry name" value="2-IMINOBUTANOATE_2-IMINOPROPANOATE DEAMINASE"/>
    <property type="match status" value="1"/>
</dbReference>
<dbReference type="EMBL" id="LR743508">
    <property type="protein sequence ID" value="CAA2109424.1"/>
    <property type="molecule type" value="Genomic_DNA"/>
</dbReference>
<dbReference type="RefSeq" id="WP_339093381.1">
    <property type="nucleotide sequence ID" value="NZ_LR743508.1"/>
</dbReference>